<dbReference type="SMR" id="A0A1S4D5U9"/>
<dbReference type="PaxDb" id="4097-A0A1S4D5U9"/>
<dbReference type="InterPro" id="IPR050823">
    <property type="entry name" value="Plant_Ser_Thr_Prot_Kinase"/>
</dbReference>
<proteinExistence type="predicted"/>
<organism evidence="1">
    <name type="scientific">Nicotiana tabacum</name>
    <name type="common">Common tobacco</name>
    <dbReference type="NCBI Taxonomy" id="4097"/>
    <lineage>
        <taxon>Eukaryota</taxon>
        <taxon>Viridiplantae</taxon>
        <taxon>Streptophyta</taxon>
        <taxon>Embryophyta</taxon>
        <taxon>Tracheophyta</taxon>
        <taxon>Spermatophyta</taxon>
        <taxon>Magnoliopsida</taxon>
        <taxon>eudicotyledons</taxon>
        <taxon>Gunneridae</taxon>
        <taxon>Pentapetalae</taxon>
        <taxon>asterids</taxon>
        <taxon>lamiids</taxon>
        <taxon>Solanales</taxon>
        <taxon>Solanaceae</taxon>
        <taxon>Nicotianoideae</taxon>
        <taxon>Nicotianeae</taxon>
        <taxon>Nicotiana</taxon>
    </lineage>
</organism>
<dbReference type="STRING" id="4097.A0A1S4D5U9"/>
<protein>
    <submittedName>
        <fullName evidence="1">Protein kinase APK1B, chloroplastic-like</fullName>
    </submittedName>
</protein>
<evidence type="ECO:0000313" key="1">
    <source>
        <dbReference type="RefSeq" id="XP_016508805.1"/>
    </source>
</evidence>
<accession>A0A1S4D5U9</accession>
<gene>
    <name evidence="1" type="primary">LOC107826359</name>
</gene>
<dbReference type="KEGG" id="nta:107826359"/>
<dbReference type="Gene3D" id="3.30.200.20">
    <property type="entry name" value="Phosphorylase Kinase, domain 1"/>
    <property type="match status" value="1"/>
</dbReference>
<name>A0A1S4D5U9_TOBAC</name>
<dbReference type="AlphaFoldDB" id="A0A1S4D5U9"/>
<dbReference type="PANTHER" id="PTHR45621">
    <property type="entry name" value="OS01G0588500 PROTEIN-RELATED"/>
    <property type="match status" value="1"/>
</dbReference>
<dbReference type="RefSeq" id="XP_016508805.1">
    <property type="nucleotide sequence ID" value="XM_016653319.1"/>
</dbReference>
<dbReference type="OMA" id="MMFEENN"/>
<sequence>MGNCCLKPVDNLSTTIKLSNPPAASKKPSTSLINNAKVVHAEGTTNGGGGGGAGKEEVATSGKIITPNLKMYSFAELKSTTRNFRPDTIWGEGGFGRVFEGWVDNKTLAPSKVGIGMAVAVKKSNQIACKVSRNGSKNLSYIYGQLKNLLEKVDHIFQQ</sequence>
<reference evidence="1" key="1">
    <citation type="submission" date="2025-08" db="UniProtKB">
        <authorList>
            <consortium name="RefSeq"/>
        </authorList>
    </citation>
    <scope>IDENTIFICATION</scope>
</reference>
<dbReference type="OrthoDB" id="1412561at2759"/>